<protein>
    <submittedName>
        <fullName evidence="2">Uncharacterized protein</fullName>
    </submittedName>
</protein>
<name>A0AA38GW43_TAXCH</name>
<evidence type="ECO:0000313" key="2">
    <source>
        <dbReference type="EMBL" id="KAH9329293.1"/>
    </source>
</evidence>
<sequence length="104" mass="11897">PPLDREALNDLRRKKLCFYCKGPYDANHDCPLRPKGKANRVMWAYYEDSESEKSEQHESSKDSESEASEPRAKTEPGLQIQEARLSSIQQEGSFRIRGVLAGQR</sequence>
<gene>
    <name evidence="2" type="ORF">KI387_001401</name>
</gene>
<evidence type="ECO:0000256" key="1">
    <source>
        <dbReference type="SAM" id="MobiDB-lite"/>
    </source>
</evidence>
<feature type="non-terminal residue" evidence="2">
    <location>
        <position position="1"/>
    </location>
</feature>
<proteinExistence type="predicted"/>
<accession>A0AA38GW43</accession>
<feature type="compositionally biased region" description="Basic and acidic residues" evidence="1">
    <location>
        <begin position="51"/>
        <end position="74"/>
    </location>
</feature>
<dbReference type="EMBL" id="JAHRHJ020000001">
    <property type="protein sequence ID" value="KAH9329293.1"/>
    <property type="molecule type" value="Genomic_DNA"/>
</dbReference>
<dbReference type="AlphaFoldDB" id="A0AA38GW43"/>
<evidence type="ECO:0000313" key="3">
    <source>
        <dbReference type="Proteomes" id="UP000824469"/>
    </source>
</evidence>
<comment type="caution">
    <text evidence="2">The sequence shown here is derived from an EMBL/GenBank/DDBJ whole genome shotgun (WGS) entry which is preliminary data.</text>
</comment>
<feature type="non-terminal residue" evidence="2">
    <location>
        <position position="104"/>
    </location>
</feature>
<organism evidence="2 3">
    <name type="scientific">Taxus chinensis</name>
    <name type="common">Chinese yew</name>
    <name type="synonym">Taxus wallichiana var. chinensis</name>
    <dbReference type="NCBI Taxonomy" id="29808"/>
    <lineage>
        <taxon>Eukaryota</taxon>
        <taxon>Viridiplantae</taxon>
        <taxon>Streptophyta</taxon>
        <taxon>Embryophyta</taxon>
        <taxon>Tracheophyta</taxon>
        <taxon>Spermatophyta</taxon>
        <taxon>Pinopsida</taxon>
        <taxon>Pinidae</taxon>
        <taxon>Conifers II</taxon>
        <taxon>Cupressales</taxon>
        <taxon>Taxaceae</taxon>
        <taxon>Taxus</taxon>
    </lineage>
</organism>
<keyword evidence="3" id="KW-1185">Reference proteome</keyword>
<reference evidence="2 3" key="1">
    <citation type="journal article" date="2021" name="Nat. Plants">
        <title>The Taxus genome provides insights into paclitaxel biosynthesis.</title>
        <authorList>
            <person name="Xiong X."/>
            <person name="Gou J."/>
            <person name="Liao Q."/>
            <person name="Li Y."/>
            <person name="Zhou Q."/>
            <person name="Bi G."/>
            <person name="Li C."/>
            <person name="Du R."/>
            <person name="Wang X."/>
            <person name="Sun T."/>
            <person name="Guo L."/>
            <person name="Liang H."/>
            <person name="Lu P."/>
            <person name="Wu Y."/>
            <person name="Zhang Z."/>
            <person name="Ro D.K."/>
            <person name="Shang Y."/>
            <person name="Huang S."/>
            <person name="Yan J."/>
        </authorList>
    </citation>
    <scope>NUCLEOTIDE SEQUENCE [LARGE SCALE GENOMIC DNA]</scope>
    <source>
        <strain evidence="2">Ta-2019</strain>
    </source>
</reference>
<dbReference type="Proteomes" id="UP000824469">
    <property type="component" value="Unassembled WGS sequence"/>
</dbReference>
<feature type="region of interest" description="Disordered" evidence="1">
    <location>
        <begin position="47"/>
        <end position="86"/>
    </location>
</feature>